<proteinExistence type="predicted"/>
<keyword evidence="3" id="KW-1185">Reference proteome</keyword>
<gene>
    <name evidence="2" type="ORF">GJJ30_10700</name>
</gene>
<dbReference type="Proteomes" id="UP000441754">
    <property type="component" value="Unassembled WGS sequence"/>
</dbReference>
<sequence>MTSRDFCFWLQGFFEISNVAYLDASQTSVIKKHLDLVFYHEIDPSYSDDPRVQQQMNQIHNEPKPPKPVPFHPFAEGEPFPDKPIMRC</sequence>
<reference evidence="2 3" key="1">
    <citation type="journal article" date="2018" name="Antonie Van Leeuwenhoek">
        <title>Larkinella terrae sp. nov., isolated from soil on Jeju Island, South Korea.</title>
        <authorList>
            <person name="Ten L.N."/>
            <person name="Jeon J."/>
            <person name="Park S.J."/>
            <person name="Park S."/>
            <person name="Lee S.Y."/>
            <person name="Kim M.K."/>
            <person name="Jung H.Y."/>
        </authorList>
    </citation>
    <scope>NUCLEOTIDE SEQUENCE [LARGE SCALE GENOMIC DNA]</scope>
    <source>
        <strain evidence="2 3">KCTC 52001</strain>
    </source>
</reference>
<dbReference type="AlphaFoldDB" id="A0A7K0EJW0"/>
<dbReference type="RefSeq" id="WP_154175149.1">
    <property type="nucleotide sequence ID" value="NZ_WJXZ01000006.1"/>
</dbReference>
<protein>
    <submittedName>
        <fullName evidence="2">Uncharacterized protein</fullName>
    </submittedName>
</protein>
<comment type="caution">
    <text evidence="2">The sequence shown here is derived from an EMBL/GenBank/DDBJ whole genome shotgun (WGS) entry which is preliminary data.</text>
</comment>
<organism evidence="2 3">
    <name type="scientific">Larkinella terrae</name>
    <dbReference type="NCBI Taxonomy" id="2025311"/>
    <lineage>
        <taxon>Bacteria</taxon>
        <taxon>Pseudomonadati</taxon>
        <taxon>Bacteroidota</taxon>
        <taxon>Cytophagia</taxon>
        <taxon>Cytophagales</taxon>
        <taxon>Spirosomataceae</taxon>
        <taxon>Larkinella</taxon>
    </lineage>
</organism>
<accession>A0A7K0EJW0</accession>
<feature type="region of interest" description="Disordered" evidence="1">
    <location>
        <begin position="59"/>
        <end position="88"/>
    </location>
</feature>
<evidence type="ECO:0000256" key="1">
    <source>
        <dbReference type="SAM" id="MobiDB-lite"/>
    </source>
</evidence>
<name>A0A7K0EJW0_9BACT</name>
<evidence type="ECO:0000313" key="3">
    <source>
        <dbReference type="Proteomes" id="UP000441754"/>
    </source>
</evidence>
<dbReference type="EMBL" id="WJXZ01000006">
    <property type="protein sequence ID" value="MRS61756.1"/>
    <property type="molecule type" value="Genomic_DNA"/>
</dbReference>
<dbReference type="OrthoDB" id="9182828at2"/>
<evidence type="ECO:0000313" key="2">
    <source>
        <dbReference type="EMBL" id="MRS61756.1"/>
    </source>
</evidence>